<evidence type="ECO:0000256" key="8">
    <source>
        <dbReference type="ARBA" id="ARBA00023136"/>
    </source>
</evidence>
<evidence type="ECO:0000256" key="7">
    <source>
        <dbReference type="ARBA" id="ARBA00023010"/>
    </source>
</evidence>
<evidence type="ECO:0000256" key="6">
    <source>
        <dbReference type="ARBA" id="ARBA00022989"/>
    </source>
</evidence>
<comment type="caution">
    <text evidence="9">Lacks conserved residue(s) required for the propagation of feature annotation.</text>
</comment>
<keyword evidence="8 9" id="KW-0472">Membrane</keyword>
<keyword evidence="6 9" id="KW-1133">Transmembrane helix</keyword>
<evidence type="ECO:0000256" key="1">
    <source>
        <dbReference type="ARBA" id="ARBA00004370"/>
    </source>
</evidence>
<comment type="subcellular location">
    <subcellularLocation>
        <location evidence="1">Membrane</location>
    </subcellularLocation>
</comment>
<dbReference type="PANTHER" id="PTHR33910">
    <property type="entry name" value="PROTEIN TRANSLOCASE SUBUNIT SECE"/>
    <property type="match status" value="1"/>
</dbReference>
<accession>A0A4R3UJX4</accession>
<evidence type="ECO:0000313" key="10">
    <source>
        <dbReference type="EMBL" id="TCU91945.1"/>
    </source>
</evidence>
<evidence type="ECO:0000313" key="11">
    <source>
        <dbReference type="Proteomes" id="UP000294692"/>
    </source>
</evidence>
<dbReference type="GO" id="GO:0043952">
    <property type="term" value="P:protein transport by the Sec complex"/>
    <property type="evidence" value="ECO:0007669"/>
    <property type="project" value="UniProtKB-UniRule"/>
</dbReference>
<comment type="function">
    <text evidence="9">Essential subunit of the Sec protein translocation channel SecYEG. Clamps together the 2 halves of SecY. May contact the channel plug during translocation.</text>
</comment>
<dbReference type="GO" id="GO:0005886">
    <property type="term" value="C:plasma membrane"/>
    <property type="evidence" value="ECO:0007669"/>
    <property type="project" value="UniProtKB-UniRule"/>
</dbReference>
<dbReference type="PRINTS" id="PR01650">
    <property type="entry name" value="SECETRNLCASE"/>
</dbReference>
<keyword evidence="11" id="KW-1185">Reference proteome</keyword>
<evidence type="ECO:0000256" key="3">
    <source>
        <dbReference type="ARBA" id="ARBA00022475"/>
    </source>
</evidence>
<evidence type="ECO:0000256" key="9">
    <source>
        <dbReference type="HAMAP-Rule" id="MF_00422"/>
    </source>
</evidence>
<name>A0A4R3UJX4_9BURK</name>
<feature type="transmembrane region" description="Helical" evidence="9">
    <location>
        <begin position="18"/>
        <end position="35"/>
    </location>
</feature>
<comment type="similarity">
    <text evidence="9">Belongs to the SecE/SEC61-gamma family.</text>
</comment>
<dbReference type="PANTHER" id="PTHR33910:SF1">
    <property type="entry name" value="PROTEIN TRANSLOCASE SUBUNIT SECE"/>
    <property type="match status" value="1"/>
</dbReference>
<dbReference type="Gene3D" id="1.20.5.1030">
    <property type="entry name" value="Preprotein translocase secy subunit"/>
    <property type="match status" value="1"/>
</dbReference>
<comment type="subunit">
    <text evidence="9">Component of the Sec protein translocase complex. Heterotrimer consisting of SecY, SecE and SecG subunits. The heterotrimers can form oligomers, although 1 heterotrimer is thought to be able to translocate proteins. Interacts with the ribosome. Interacts with SecDF, and other proteins may be involved. Interacts with SecA.</text>
</comment>
<keyword evidence="4 9" id="KW-0812">Transmembrane</keyword>
<dbReference type="HAMAP" id="MF_00422">
    <property type="entry name" value="SecE"/>
    <property type="match status" value="1"/>
</dbReference>
<keyword evidence="5 9" id="KW-0653">Protein transport</keyword>
<reference evidence="10 11" key="1">
    <citation type="submission" date="2019-03" db="EMBL/GenBank/DDBJ databases">
        <title>Genomic Encyclopedia of Type Strains, Phase IV (KMG-IV): sequencing the most valuable type-strain genomes for metagenomic binning, comparative biology and taxonomic classification.</title>
        <authorList>
            <person name="Goeker M."/>
        </authorList>
    </citation>
    <scope>NUCLEOTIDE SEQUENCE [LARGE SCALE GENOMIC DNA]</scope>
    <source>
        <strain evidence="10 11">DSM 100048</strain>
    </source>
</reference>
<dbReference type="Proteomes" id="UP000294692">
    <property type="component" value="Unassembled WGS sequence"/>
</dbReference>
<organism evidence="10 11">
    <name type="scientific">Paracandidimonas soli</name>
    <dbReference type="NCBI Taxonomy" id="1917182"/>
    <lineage>
        <taxon>Bacteria</taxon>
        <taxon>Pseudomonadati</taxon>
        <taxon>Pseudomonadota</taxon>
        <taxon>Betaproteobacteria</taxon>
        <taxon>Burkholderiales</taxon>
        <taxon>Alcaligenaceae</taxon>
        <taxon>Paracandidimonas</taxon>
    </lineage>
</organism>
<evidence type="ECO:0000256" key="4">
    <source>
        <dbReference type="ARBA" id="ARBA00022692"/>
    </source>
</evidence>
<feature type="transmembrane region" description="Helical" evidence="9">
    <location>
        <begin position="41"/>
        <end position="61"/>
    </location>
</feature>
<keyword evidence="7 9" id="KW-0811">Translocation</keyword>
<evidence type="ECO:0000256" key="2">
    <source>
        <dbReference type="ARBA" id="ARBA00022448"/>
    </source>
</evidence>
<feature type="transmembrane region" description="Helical" evidence="9">
    <location>
        <begin position="89"/>
        <end position="110"/>
    </location>
</feature>
<dbReference type="InterPro" id="IPR005807">
    <property type="entry name" value="SecE_bac"/>
</dbReference>
<dbReference type="GO" id="GO:0065002">
    <property type="term" value="P:intracellular protein transmembrane transport"/>
    <property type="evidence" value="ECO:0007669"/>
    <property type="project" value="UniProtKB-UniRule"/>
</dbReference>
<dbReference type="GO" id="GO:0008320">
    <property type="term" value="F:protein transmembrane transporter activity"/>
    <property type="evidence" value="ECO:0007669"/>
    <property type="project" value="UniProtKB-UniRule"/>
</dbReference>
<sequence length="126" mass="14132">MSNTNVETVNSTVDRIKLGLAVLVVIAGIVAFSLLEGESTLVRVGAFIGSLVVAFVIVWFSETGRRTVGYMRDSYHEVKRVVWPSRKEATQMTGIVFVFVTVMAIILWIFDKALEWIIYGLFLGWN</sequence>
<proteinExistence type="inferred from homology"/>
<dbReference type="RefSeq" id="WP_132478379.1">
    <property type="nucleotide sequence ID" value="NZ_JBHRVM010000001.1"/>
</dbReference>
<dbReference type="EMBL" id="SMBX01000016">
    <property type="protein sequence ID" value="TCU91945.1"/>
    <property type="molecule type" value="Genomic_DNA"/>
</dbReference>
<dbReference type="OrthoDB" id="9806365at2"/>
<dbReference type="GO" id="GO:0009306">
    <property type="term" value="P:protein secretion"/>
    <property type="evidence" value="ECO:0007669"/>
    <property type="project" value="UniProtKB-UniRule"/>
</dbReference>
<dbReference type="Pfam" id="PF00584">
    <property type="entry name" value="SecE"/>
    <property type="match status" value="1"/>
</dbReference>
<dbReference type="GO" id="GO:0006605">
    <property type="term" value="P:protein targeting"/>
    <property type="evidence" value="ECO:0007669"/>
    <property type="project" value="UniProtKB-UniRule"/>
</dbReference>
<dbReference type="InterPro" id="IPR038379">
    <property type="entry name" value="SecE_sf"/>
</dbReference>
<dbReference type="AlphaFoldDB" id="A0A4R3UJX4"/>
<dbReference type="NCBIfam" id="NF004371">
    <property type="entry name" value="PRK05740.1-1"/>
    <property type="match status" value="1"/>
</dbReference>
<comment type="caution">
    <text evidence="10">The sequence shown here is derived from an EMBL/GenBank/DDBJ whole genome shotgun (WGS) entry which is preliminary data.</text>
</comment>
<protein>
    <recommendedName>
        <fullName evidence="9">Protein translocase subunit SecE</fullName>
    </recommendedName>
</protein>
<dbReference type="InterPro" id="IPR001901">
    <property type="entry name" value="Translocase_SecE/Sec61-g"/>
</dbReference>
<keyword evidence="3 9" id="KW-1003">Cell membrane</keyword>
<dbReference type="NCBIfam" id="TIGR00964">
    <property type="entry name" value="secE_bact"/>
    <property type="match status" value="1"/>
</dbReference>
<keyword evidence="2 9" id="KW-0813">Transport</keyword>
<evidence type="ECO:0000256" key="5">
    <source>
        <dbReference type="ARBA" id="ARBA00022927"/>
    </source>
</evidence>
<gene>
    <name evidence="9" type="primary">secE</name>
    <name evidence="10" type="ORF">EV686_11635</name>
</gene>